<dbReference type="PROSITE" id="PS50853">
    <property type="entry name" value="FN3"/>
    <property type="match status" value="1"/>
</dbReference>
<dbReference type="AlphaFoldDB" id="A0A845QIE2"/>
<dbReference type="Proteomes" id="UP000446866">
    <property type="component" value="Unassembled WGS sequence"/>
</dbReference>
<dbReference type="EMBL" id="QXWK01000017">
    <property type="protein sequence ID" value="NBH61900.1"/>
    <property type="molecule type" value="Genomic_DNA"/>
</dbReference>
<dbReference type="Gene3D" id="2.60.40.10">
    <property type="entry name" value="Immunoglobulins"/>
    <property type="match status" value="3"/>
</dbReference>
<gene>
    <name evidence="2" type="ORF">D0435_09575</name>
</gene>
<dbReference type="InterPro" id="IPR013783">
    <property type="entry name" value="Ig-like_fold"/>
</dbReference>
<evidence type="ECO:0000313" key="3">
    <source>
        <dbReference type="Proteomes" id="UP000446866"/>
    </source>
</evidence>
<evidence type="ECO:0000259" key="1">
    <source>
        <dbReference type="PROSITE" id="PS50853"/>
    </source>
</evidence>
<dbReference type="InterPro" id="IPR036116">
    <property type="entry name" value="FN3_sf"/>
</dbReference>
<organism evidence="2 3">
    <name type="scientific">Anaerotruncus colihominis</name>
    <dbReference type="NCBI Taxonomy" id="169435"/>
    <lineage>
        <taxon>Bacteria</taxon>
        <taxon>Bacillati</taxon>
        <taxon>Bacillota</taxon>
        <taxon>Clostridia</taxon>
        <taxon>Eubacteriales</taxon>
        <taxon>Oscillospiraceae</taxon>
        <taxon>Anaerotruncus</taxon>
    </lineage>
</organism>
<accession>A0A845QIE2</accession>
<dbReference type="SUPFAM" id="SSF49265">
    <property type="entry name" value="Fibronectin type III"/>
    <property type="match status" value="1"/>
</dbReference>
<keyword evidence="3" id="KW-1185">Reference proteome</keyword>
<comment type="caution">
    <text evidence="2">The sequence shown here is derived from an EMBL/GenBank/DDBJ whole genome shotgun (WGS) entry which is preliminary data.</text>
</comment>
<dbReference type="CDD" id="cd00063">
    <property type="entry name" value="FN3"/>
    <property type="match status" value="1"/>
</dbReference>
<protein>
    <recommendedName>
        <fullName evidence="1">Fibronectin type-III domain-containing protein</fullName>
    </recommendedName>
</protein>
<dbReference type="InterPro" id="IPR003961">
    <property type="entry name" value="FN3_dom"/>
</dbReference>
<reference evidence="2 3" key="1">
    <citation type="submission" date="2018-08" db="EMBL/GenBank/DDBJ databases">
        <title>Murine metabolic-syndrome-specific gut microbial biobank.</title>
        <authorList>
            <person name="Liu C."/>
        </authorList>
    </citation>
    <scope>NUCLEOTIDE SEQUENCE [LARGE SCALE GENOMIC DNA]</scope>
    <source>
        <strain evidence="2 3">28</strain>
    </source>
</reference>
<name>A0A845QIE2_9FIRM</name>
<sequence length="466" mass="52399">MRSIYKAFAKAGQKGQAMKKRALALLLTCTMMLSVSFILQPQEAVADSGTGYAGQDCTANETASSTIDYAMSKYKHLSTFPKSGECWGFAETINGLLAAQNDVNYFTGLKNTQKNFLKKCLGVKAGTHIRFCNTRQFDSWSGHSVVLLKVTEDYIYWADNNYDRANTVQYYSGTIDDFFSMYGQYSYLTMVKKPVKYKTYAAPTVSSMRDMEAGGIRLTWLKTTNTTRYDVYRSYNKTGTYKRIGKTEDRVFLDRSVDMGQKAYYKIKAVKTSGSQYSNIVSNTLKLATPVVTIENNQAESKITLSWGQVAKADCYKVYRKIGTDREKLVKTTTNLTYTARVSNIEGICRYRVKAVYAGNSSGNSAYSKAVYVDIQLQPPTGFSGVLHDDENGSVTLSWNEVKGADCYELYCSRTINGPYWLEATIKEETTYFDSLRKPGQQYYYFLIARNSVTSTSSQPCDPILI</sequence>
<proteinExistence type="predicted"/>
<feature type="domain" description="Fibronectin type-III" evidence="1">
    <location>
        <begin position="379"/>
        <end position="466"/>
    </location>
</feature>
<evidence type="ECO:0000313" key="2">
    <source>
        <dbReference type="EMBL" id="NBH61900.1"/>
    </source>
</evidence>